<feature type="domain" description="4Fe-4S ferredoxin-type" evidence="4">
    <location>
        <begin position="1"/>
        <end position="30"/>
    </location>
</feature>
<evidence type="ECO:0000256" key="2">
    <source>
        <dbReference type="ARBA" id="ARBA00023004"/>
    </source>
</evidence>
<comment type="caution">
    <text evidence="5">The sequence shown here is derived from an EMBL/GenBank/DDBJ whole genome shotgun (WGS) entry which is preliminary data.</text>
</comment>
<dbReference type="InterPro" id="IPR052977">
    <property type="entry name" value="Polyferredoxin-like_ET"/>
</dbReference>
<dbReference type="AlphaFoldDB" id="A0A1Y4I4T9"/>
<dbReference type="RefSeq" id="WP_087346466.1">
    <property type="nucleotide sequence ID" value="NZ_NFJX01000022.1"/>
</dbReference>
<organism evidence="5 6">
    <name type="scientific">Parabacteroides distasonis</name>
    <dbReference type="NCBI Taxonomy" id="823"/>
    <lineage>
        <taxon>Bacteria</taxon>
        <taxon>Pseudomonadati</taxon>
        <taxon>Bacteroidota</taxon>
        <taxon>Bacteroidia</taxon>
        <taxon>Bacteroidales</taxon>
        <taxon>Tannerellaceae</taxon>
        <taxon>Parabacteroides</taxon>
    </lineage>
</organism>
<keyword evidence="3" id="KW-0411">Iron-sulfur</keyword>
<sequence length="415" mass="47470">MIHITDKRDCCGCNSCVQRCPKSCIRMREDDEGFLYPEVDESVCIDCGLCEKVCPVIHQARENRPIVVCAAKNKSEEIRYQSSSGGVFTALANEIIREGGVVFGAGFDENWEVKHDCTETVEGLSAFRGSKYVQSRIGDSFKKAEQFLKIGRTVLFSGTPCQIAGLKRFLRKEYDNLLTVDFICHGVPSPGVWREYLKEETVRLYDRKNRFLSHPYQKEEVCIEGISFRDKRLGWKKYSFTLHVSVADRHGDKKSFLLSEPLDKNIFMRGFLADLYLRPSCYACPSKTFKSGSDITIGDFWGVQHVMPMIDDDKGVSVVMLNAIKGETYFRKIGLDSSIVGYEVVLRYNPSIEKSVSLTGKRKLFYSDTKATLDERIENLCRLTYKQRLRMIFDIILGEKVKNFIKRHCLSKLES</sequence>
<evidence type="ECO:0000256" key="3">
    <source>
        <dbReference type="ARBA" id="ARBA00023014"/>
    </source>
</evidence>
<dbReference type="Proteomes" id="UP000195950">
    <property type="component" value="Unassembled WGS sequence"/>
</dbReference>
<dbReference type="InterPro" id="IPR017900">
    <property type="entry name" value="4Fe4S_Fe_S_CS"/>
</dbReference>
<dbReference type="PANTHER" id="PTHR43193:SF2">
    <property type="entry name" value="POLYFERREDOXIN PROTEIN FWDF"/>
    <property type="match status" value="1"/>
</dbReference>
<evidence type="ECO:0000256" key="1">
    <source>
        <dbReference type="ARBA" id="ARBA00022723"/>
    </source>
</evidence>
<accession>A0A1Y4I4T9</accession>
<feature type="domain" description="4Fe-4S ferredoxin-type" evidence="4">
    <location>
        <begin position="35"/>
        <end position="66"/>
    </location>
</feature>
<dbReference type="Gene3D" id="3.30.70.20">
    <property type="match status" value="1"/>
</dbReference>
<dbReference type="PANTHER" id="PTHR43193">
    <property type="match status" value="1"/>
</dbReference>
<dbReference type="InterPro" id="IPR007525">
    <property type="entry name" value="FrhB_FdhB_C"/>
</dbReference>
<evidence type="ECO:0000313" key="5">
    <source>
        <dbReference type="EMBL" id="OUP15264.1"/>
    </source>
</evidence>
<dbReference type="SUPFAM" id="SSF54862">
    <property type="entry name" value="4Fe-4S ferredoxins"/>
    <property type="match status" value="1"/>
</dbReference>
<dbReference type="Pfam" id="PF04422">
    <property type="entry name" value="FrhB_FdhB_N"/>
    <property type="match status" value="1"/>
</dbReference>
<dbReference type="InterPro" id="IPR007516">
    <property type="entry name" value="Co_F420_Hydgase/DH_bsu_N"/>
</dbReference>
<protein>
    <submittedName>
        <fullName evidence="5">F420H(2):quinone oxidoreductase</fullName>
    </submittedName>
</protein>
<dbReference type="InterPro" id="IPR017896">
    <property type="entry name" value="4Fe4S_Fe-S-bd"/>
</dbReference>
<dbReference type="GO" id="GO:0046872">
    <property type="term" value="F:metal ion binding"/>
    <property type="evidence" value="ECO:0007669"/>
    <property type="project" value="UniProtKB-KW"/>
</dbReference>
<gene>
    <name evidence="5" type="ORF">B5F32_18120</name>
</gene>
<evidence type="ECO:0000259" key="4">
    <source>
        <dbReference type="PROSITE" id="PS51379"/>
    </source>
</evidence>
<dbReference type="GO" id="GO:0051536">
    <property type="term" value="F:iron-sulfur cluster binding"/>
    <property type="evidence" value="ECO:0007669"/>
    <property type="project" value="UniProtKB-KW"/>
</dbReference>
<dbReference type="PROSITE" id="PS00198">
    <property type="entry name" value="4FE4S_FER_1"/>
    <property type="match status" value="1"/>
</dbReference>
<name>A0A1Y4I4T9_PARDI</name>
<dbReference type="Pfam" id="PF04432">
    <property type="entry name" value="FrhB_FdhB_C"/>
    <property type="match status" value="1"/>
</dbReference>
<dbReference type="PROSITE" id="PS51379">
    <property type="entry name" value="4FE4S_FER_2"/>
    <property type="match status" value="2"/>
</dbReference>
<keyword evidence="1" id="KW-0479">Metal-binding</keyword>
<proteinExistence type="predicted"/>
<reference evidence="6" key="1">
    <citation type="submission" date="2017-04" db="EMBL/GenBank/DDBJ databases">
        <title>Function of individual gut microbiota members based on whole genome sequencing of pure cultures obtained from chicken caecum.</title>
        <authorList>
            <person name="Medvecky M."/>
            <person name="Cejkova D."/>
            <person name="Polansky O."/>
            <person name="Karasova D."/>
            <person name="Kubasova T."/>
            <person name="Cizek A."/>
            <person name="Rychlik I."/>
        </authorList>
    </citation>
    <scope>NUCLEOTIDE SEQUENCE [LARGE SCALE GENOMIC DNA]</scope>
    <source>
        <strain evidence="6">An199</strain>
    </source>
</reference>
<evidence type="ECO:0000313" key="6">
    <source>
        <dbReference type="Proteomes" id="UP000195950"/>
    </source>
</evidence>
<dbReference type="Pfam" id="PF12838">
    <property type="entry name" value="Fer4_7"/>
    <property type="match status" value="1"/>
</dbReference>
<keyword evidence="2" id="KW-0408">Iron</keyword>
<dbReference type="EMBL" id="NFJX01000022">
    <property type="protein sequence ID" value="OUP15264.1"/>
    <property type="molecule type" value="Genomic_DNA"/>
</dbReference>